<accession>A0A177BWG7</accession>
<name>A0A177BWG7_9PLEO</name>
<feature type="compositionally biased region" description="Low complexity" evidence="1">
    <location>
        <begin position="24"/>
        <end position="33"/>
    </location>
</feature>
<proteinExistence type="predicted"/>
<protein>
    <submittedName>
        <fullName evidence="2">Uncharacterized protein</fullName>
    </submittedName>
</protein>
<dbReference type="EMBL" id="KV441562">
    <property type="protein sequence ID" value="OAF99475.1"/>
    <property type="molecule type" value="Genomic_DNA"/>
</dbReference>
<feature type="compositionally biased region" description="Polar residues" evidence="1">
    <location>
        <begin position="46"/>
        <end position="65"/>
    </location>
</feature>
<dbReference type="GeneID" id="28763180"/>
<keyword evidence="3" id="KW-1185">Reference proteome</keyword>
<evidence type="ECO:0000313" key="2">
    <source>
        <dbReference type="EMBL" id="OAF99475.1"/>
    </source>
</evidence>
<evidence type="ECO:0000256" key="1">
    <source>
        <dbReference type="SAM" id="MobiDB-lite"/>
    </source>
</evidence>
<dbReference type="AlphaFoldDB" id="A0A177BWG7"/>
<dbReference type="OrthoDB" id="10652318at2759"/>
<feature type="region of interest" description="Disordered" evidence="1">
    <location>
        <begin position="1"/>
        <end position="78"/>
    </location>
</feature>
<dbReference type="RefSeq" id="XP_018029841.1">
    <property type="nucleotide sequence ID" value="XM_018179694.1"/>
</dbReference>
<dbReference type="InParanoid" id="A0A177BWG7"/>
<organism evidence="2 3">
    <name type="scientific">Paraphaeosphaeria sporulosa</name>
    <dbReference type="NCBI Taxonomy" id="1460663"/>
    <lineage>
        <taxon>Eukaryota</taxon>
        <taxon>Fungi</taxon>
        <taxon>Dikarya</taxon>
        <taxon>Ascomycota</taxon>
        <taxon>Pezizomycotina</taxon>
        <taxon>Dothideomycetes</taxon>
        <taxon>Pleosporomycetidae</taxon>
        <taxon>Pleosporales</taxon>
        <taxon>Massarineae</taxon>
        <taxon>Didymosphaeriaceae</taxon>
        <taxon>Paraphaeosphaeria</taxon>
    </lineage>
</organism>
<sequence>MERYSRSPSPYRTQHRRRHRSSRPTRSPTPYRWRSPRERLKRGRSFQRQDSYELSDSRRATSQQRGHSRYPDRHPEYAAYRPYSIGRYARRERRDGRDHSPLYYVQFENGSTRIFKEVTRFPGPNLDPRMIYDSS</sequence>
<gene>
    <name evidence="2" type="ORF">CC84DRAFT_1169580</name>
</gene>
<dbReference type="Proteomes" id="UP000077069">
    <property type="component" value="Unassembled WGS sequence"/>
</dbReference>
<reference evidence="2 3" key="1">
    <citation type="submission" date="2016-05" db="EMBL/GenBank/DDBJ databases">
        <title>Comparative analysis of secretome profiles of manganese(II)-oxidizing ascomycete fungi.</title>
        <authorList>
            <consortium name="DOE Joint Genome Institute"/>
            <person name="Zeiner C.A."/>
            <person name="Purvine S.O."/>
            <person name="Zink E.M."/>
            <person name="Wu S."/>
            <person name="Pasa-Tolic L."/>
            <person name="Chaput D.L."/>
            <person name="Haridas S."/>
            <person name="Grigoriev I.V."/>
            <person name="Santelli C.M."/>
            <person name="Hansel C.M."/>
        </authorList>
    </citation>
    <scope>NUCLEOTIDE SEQUENCE [LARGE SCALE GENOMIC DNA]</scope>
    <source>
        <strain evidence="2 3">AP3s5-JAC2a</strain>
    </source>
</reference>
<feature type="compositionally biased region" description="Basic residues" evidence="1">
    <location>
        <begin position="13"/>
        <end position="23"/>
    </location>
</feature>
<evidence type="ECO:0000313" key="3">
    <source>
        <dbReference type="Proteomes" id="UP000077069"/>
    </source>
</evidence>